<proteinExistence type="predicted"/>
<dbReference type="Proteomes" id="UP000507470">
    <property type="component" value="Unassembled WGS sequence"/>
</dbReference>
<name>A0A6J7ZW09_MYTCO</name>
<organism evidence="2 3">
    <name type="scientific">Mytilus coruscus</name>
    <name type="common">Sea mussel</name>
    <dbReference type="NCBI Taxonomy" id="42192"/>
    <lineage>
        <taxon>Eukaryota</taxon>
        <taxon>Metazoa</taxon>
        <taxon>Spiralia</taxon>
        <taxon>Lophotrochozoa</taxon>
        <taxon>Mollusca</taxon>
        <taxon>Bivalvia</taxon>
        <taxon>Autobranchia</taxon>
        <taxon>Pteriomorphia</taxon>
        <taxon>Mytilida</taxon>
        <taxon>Mytiloidea</taxon>
        <taxon>Mytilidae</taxon>
        <taxon>Mytilinae</taxon>
        <taxon>Mytilus</taxon>
    </lineage>
</organism>
<feature type="region of interest" description="Disordered" evidence="1">
    <location>
        <begin position="133"/>
        <end position="164"/>
    </location>
</feature>
<evidence type="ECO:0000256" key="1">
    <source>
        <dbReference type="SAM" id="MobiDB-lite"/>
    </source>
</evidence>
<feature type="compositionally biased region" description="Polar residues" evidence="1">
    <location>
        <begin position="135"/>
        <end position="144"/>
    </location>
</feature>
<evidence type="ECO:0000313" key="3">
    <source>
        <dbReference type="Proteomes" id="UP000507470"/>
    </source>
</evidence>
<protein>
    <submittedName>
        <fullName evidence="2">Uncharacterized protein</fullName>
    </submittedName>
</protein>
<keyword evidence="3" id="KW-1185">Reference proteome</keyword>
<evidence type="ECO:0000313" key="2">
    <source>
        <dbReference type="EMBL" id="CAC5355824.1"/>
    </source>
</evidence>
<dbReference type="EMBL" id="CACVKT020000092">
    <property type="protein sequence ID" value="CAC5355824.1"/>
    <property type="molecule type" value="Genomic_DNA"/>
</dbReference>
<sequence length="190" mass="20453">MNCQFESLWYDPAGIPPYPPSIIIPPDAMTVLNSYFACDLDPNSNVILESEMSSQETALCSSNHLDHSTSSANQFSQSIQNITISGQPSPILCTPNQSTTNSDDLGHLHSSDTNISQNLGMYKQVSPISDMGSCDSISSVNSESGNEERDQNNTSNGGQVLLTDSDYTSDSSNNCVSKTNMKVCIVIDIV</sequence>
<dbReference type="AlphaFoldDB" id="A0A6J7ZW09"/>
<accession>A0A6J7ZW09</accession>
<reference evidence="2 3" key="1">
    <citation type="submission" date="2020-06" db="EMBL/GenBank/DDBJ databases">
        <authorList>
            <person name="Li R."/>
            <person name="Bekaert M."/>
        </authorList>
    </citation>
    <scope>NUCLEOTIDE SEQUENCE [LARGE SCALE GENOMIC DNA]</scope>
    <source>
        <strain evidence="3">wild</strain>
    </source>
</reference>
<gene>
    <name evidence="2" type="ORF">MCOR_328</name>
</gene>